<gene>
    <name evidence="8" type="ORF">Pyrde_0209</name>
</gene>
<dbReference type="CDD" id="cd03219">
    <property type="entry name" value="ABC_Mj1267_LivG_branched"/>
    <property type="match status" value="1"/>
</dbReference>
<evidence type="ECO:0000313" key="9">
    <source>
        <dbReference type="Proteomes" id="UP000058613"/>
    </source>
</evidence>
<dbReference type="GeneID" id="26098536"/>
<sequence length="288" mass="32622">MFFAASTAPSQEVKDFDYRLLWEESVTYKEKPRGKVDYVLIAEDIRVEFGGIVAVDNAGFKLRPGEILAIIGPNGAGKTSLLNVVSGFYRPRKGRVLFEGHDITHTPPHERAKMGLARTFQHGELFRHMTVVENIMAGLEPWRRYSILDAAFWTPRARRWEEWARERAELVIDLLELHEYRYRIVEGLPPGVQKRVDLARALAQDPKVVLMDEPMAGLSREEKEDLARAIVEVNETRGVSFVLVEHDLEVVMDLCDHVVVMDSGRVIAEGPPHKVANDPRVIEAYVGG</sequence>
<evidence type="ECO:0000256" key="2">
    <source>
        <dbReference type="ARBA" id="ARBA00022741"/>
    </source>
</evidence>
<dbReference type="InterPro" id="IPR003593">
    <property type="entry name" value="AAA+_ATPase"/>
</dbReference>
<dbReference type="InterPro" id="IPR027417">
    <property type="entry name" value="P-loop_NTPase"/>
</dbReference>
<dbReference type="Pfam" id="PF12399">
    <property type="entry name" value="BCA_ABC_TP_C"/>
    <property type="match status" value="1"/>
</dbReference>
<proteinExistence type="predicted"/>
<feature type="domain" description="ABC transporter" evidence="7">
    <location>
        <begin position="40"/>
        <end position="288"/>
    </location>
</feature>
<name>A0A0P0N164_9CREN</name>
<dbReference type="Proteomes" id="UP000058613">
    <property type="component" value="Chromosome"/>
</dbReference>
<dbReference type="EMBL" id="CP013011">
    <property type="protein sequence ID" value="ALL00259.1"/>
    <property type="molecule type" value="Genomic_DNA"/>
</dbReference>
<evidence type="ECO:0000256" key="4">
    <source>
        <dbReference type="ARBA" id="ARBA00022970"/>
    </source>
</evidence>
<dbReference type="PANTHER" id="PTHR45772:SF1">
    <property type="entry name" value="ABC TRANSPORTER ATP-BINDING PROTEIN"/>
    <property type="match status" value="1"/>
</dbReference>
<keyword evidence="2" id="KW-0547">Nucleotide-binding</keyword>
<dbReference type="InterPro" id="IPR051120">
    <property type="entry name" value="ABC_AA/LPS_Transport"/>
</dbReference>
<comment type="function">
    <text evidence="5">Probable component of a branched-chain amino-acid transport system.</text>
</comment>
<keyword evidence="1" id="KW-0813">Transport</keyword>
<dbReference type="RefSeq" id="WP_231656764.1">
    <property type="nucleotide sequence ID" value="NZ_CP013011.1"/>
</dbReference>
<dbReference type="STRING" id="1273541.Pyrde_0209"/>
<evidence type="ECO:0000256" key="1">
    <source>
        <dbReference type="ARBA" id="ARBA00022448"/>
    </source>
</evidence>
<dbReference type="FunFam" id="3.40.50.300:FF:000421">
    <property type="entry name" value="Branched-chain amino acid ABC transporter ATP-binding protein"/>
    <property type="match status" value="1"/>
</dbReference>
<dbReference type="GO" id="GO:0005524">
    <property type="term" value="F:ATP binding"/>
    <property type="evidence" value="ECO:0007669"/>
    <property type="project" value="UniProtKB-KW"/>
</dbReference>
<dbReference type="Pfam" id="PF00005">
    <property type="entry name" value="ABC_tran"/>
    <property type="match status" value="1"/>
</dbReference>
<dbReference type="SUPFAM" id="SSF52540">
    <property type="entry name" value="P-loop containing nucleoside triphosphate hydrolases"/>
    <property type="match status" value="1"/>
</dbReference>
<keyword evidence="3 8" id="KW-0067">ATP-binding</keyword>
<dbReference type="Gene3D" id="3.40.50.300">
    <property type="entry name" value="P-loop containing nucleotide triphosphate hydrolases"/>
    <property type="match status" value="1"/>
</dbReference>
<dbReference type="SMART" id="SM00382">
    <property type="entry name" value="AAA"/>
    <property type="match status" value="1"/>
</dbReference>
<protein>
    <recommendedName>
        <fullName evidence="6">Probable branched-chain amino acid transport ATP-binding protein LivG</fullName>
    </recommendedName>
</protein>
<dbReference type="PROSITE" id="PS50893">
    <property type="entry name" value="ABC_TRANSPORTER_2"/>
    <property type="match status" value="1"/>
</dbReference>
<evidence type="ECO:0000313" key="8">
    <source>
        <dbReference type="EMBL" id="ALL00259.1"/>
    </source>
</evidence>
<accession>A0A0P0N164</accession>
<dbReference type="InterPro" id="IPR032823">
    <property type="entry name" value="BCA_ABC_TP_C"/>
</dbReference>
<dbReference type="AlphaFoldDB" id="A0A0P0N164"/>
<dbReference type="InterPro" id="IPR003439">
    <property type="entry name" value="ABC_transporter-like_ATP-bd"/>
</dbReference>
<evidence type="ECO:0000256" key="3">
    <source>
        <dbReference type="ARBA" id="ARBA00022840"/>
    </source>
</evidence>
<dbReference type="GO" id="GO:0016887">
    <property type="term" value="F:ATP hydrolysis activity"/>
    <property type="evidence" value="ECO:0007669"/>
    <property type="project" value="InterPro"/>
</dbReference>
<dbReference type="PATRIC" id="fig|1273541.4.peg.218"/>
<dbReference type="PANTHER" id="PTHR45772">
    <property type="entry name" value="CONSERVED COMPONENT OF ABC TRANSPORTER FOR NATURAL AMINO ACIDS-RELATED"/>
    <property type="match status" value="1"/>
</dbReference>
<dbReference type="GO" id="GO:0005886">
    <property type="term" value="C:plasma membrane"/>
    <property type="evidence" value="ECO:0007669"/>
    <property type="project" value="TreeGrafter"/>
</dbReference>
<keyword evidence="4" id="KW-0029">Amino-acid transport</keyword>
<dbReference type="KEGG" id="pdl:Pyrde_0209"/>
<evidence type="ECO:0000259" key="7">
    <source>
        <dbReference type="PROSITE" id="PS50893"/>
    </source>
</evidence>
<dbReference type="GO" id="GO:0006865">
    <property type="term" value="P:amino acid transport"/>
    <property type="evidence" value="ECO:0007669"/>
    <property type="project" value="UniProtKB-KW"/>
</dbReference>
<organism evidence="8 9">
    <name type="scientific">Pyrodictium delaneyi</name>
    <dbReference type="NCBI Taxonomy" id="1273541"/>
    <lineage>
        <taxon>Archaea</taxon>
        <taxon>Thermoproteota</taxon>
        <taxon>Thermoprotei</taxon>
        <taxon>Desulfurococcales</taxon>
        <taxon>Pyrodictiaceae</taxon>
        <taxon>Pyrodictium</taxon>
    </lineage>
</organism>
<evidence type="ECO:0000256" key="6">
    <source>
        <dbReference type="ARBA" id="ARBA00072811"/>
    </source>
</evidence>
<reference evidence="8 9" key="1">
    <citation type="submission" date="2015-10" db="EMBL/GenBank/DDBJ databases">
        <title>Complete genome sequence of hyperthermophilic archaeon Pyrodictium delaneyi Su06.</title>
        <authorList>
            <person name="Jung J.-H."/>
            <person name="Lin J."/>
            <person name="Holden J.F."/>
            <person name="Park C.-S."/>
        </authorList>
    </citation>
    <scope>NUCLEOTIDE SEQUENCE [LARGE SCALE GENOMIC DNA]</scope>
    <source>
        <strain evidence="8 9">Su06</strain>
    </source>
</reference>
<evidence type="ECO:0000256" key="5">
    <source>
        <dbReference type="ARBA" id="ARBA00056071"/>
    </source>
</evidence>